<dbReference type="OrthoDB" id="8442777at2"/>
<keyword evidence="2" id="KW-0378">Hydrolase</keyword>
<dbReference type="PANTHER" id="PTHR38764:SF1">
    <property type="entry name" value="ACYL CARRIER PROTEIN PHOSPHODIESTERASE"/>
    <property type="match status" value="1"/>
</dbReference>
<dbReference type="EMBL" id="CP000828">
    <property type="protein sequence ID" value="ABW27126.1"/>
    <property type="molecule type" value="Genomic_DNA"/>
</dbReference>
<keyword evidence="1" id="KW-0444">Lipid biosynthesis</keyword>
<dbReference type="Proteomes" id="UP000000268">
    <property type="component" value="Chromosome"/>
</dbReference>
<evidence type="ECO:0000313" key="5">
    <source>
        <dbReference type="Proteomes" id="UP000000268"/>
    </source>
</evidence>
<gene>
    <name evidence="4" type="ordered locus">AM1_2110</name>
</gene>
<sequence>MNFLAHLYLAQPTVEHRLGNLLADFIKGAVRQQFSVEMQAGMKHHQQIDSFTDCHPVVRHSKRLISPAHRRMAGILVDIFYDHHLACHWSEYSDVPLATFTQEIYRSFQTYSGWLPTDVHILLNRIAAEDWLTQYQSIEGIETTLSRLSRRISHRWQRSVNLCPAIEDWLTHYPTVAQDFAQFFPDMIQHCHTLDQVGSKDRWH</sequence>
<evidence type="ECO:0000313" key="4">
    <source>
        <dbReference type="EMBL" id="ABW27126.1"/>
    </source>
</evidence>
<evidence type="ECO:0008006" key="6">
    <source>
        <dbReference type="Google" id="ProtNLM"/>
    </source>
</evidence>
<keyword evidence="5" id="KW-1185">Reference proteome</keyword>
<dbReference type="GO" id="GO:0008770">
    <property type="term" value="F:[acyl-carrier-protein] phosphodiesterase activity"/>
    <property type="evidence" value="ECO:0007669"/>
    <property type="project" value="InterPro"/>
</dbReference>
<keyword evidence="3" id="KW-0443">Lipid metabolism</keyword>
<dbReference type="HOGENOM" id="CLU_099370_1_1_3"/>
<organism evidence="4 5">
    <name type="scientific">Acaryochloris marina (strain MBIC 11017)</name>
    <dbReference type="NCBI Taxonomy" id="329726"/>
    <lineage>
        <taxon>Bacteria</taxon>
        <taxon>Bacillati</taxon>
        <taxon>Cyanobacteriota</taxon>
        <taxon>Cyanophyceae</taxon>
        <taxon>Acaryochloridales</taxon>
        <taxon>Acaryochloridaceae</taxon>
        <taxon>Acaryochloris</taxon>
    </lineage>
</organism>
<dbReference type="KEGG" id="amr:AM1_2110"/>
<evidence type="ECO:0000256" key="2">
    <source>
        <dbReference type="ARBA" id="ARBA00022801"/>
    </source>
</evidence>
<evidence type="ECO:0000256" key="1">
    <source>
        <dbReference type="ARBA" id="ARBA00022516"/>
    </source>
</evidence>
<accession>B0BYW0</accession>
<dbReference type="eggNOG" id="COG3124">
    <property type="taxonomic scope" value="Bacteria"/>
</dbReference>
<protein>
    <recommendedName>
        <fullName evidence="6">Acyl carrier protein phosphodiesterase</fullName>
    </recommendedName>
</protein>
<dbReference type="STRING" id="329726.AM1_2110"/>
<dbReference type="PANTHER" id="PTHR38764">
    <property type="entry name" value="ACYL CARRIER PROTEIN PHOSPHODIESTERASE"/>
    <property type="match status" value="1"/>
</dbReference>
<evidence type="ECO:0000256" key="3">
    <source>
        <dbReference type="ARBA" id="ARBA00023098"/>
    </source>
</evidence>
<dbReference type="Pfam" id="PF04336">
    <property type="entry name" value="ACP_PD"/>
    <property type="match status" value="1"/>
</dbReference>
<dbReference type="AlphaFoldDB" id="B0BYW0"/>
<proteinExistence type="predicted"/>
<dbReference type="InterPro" id="IPR007431">
    <property type="entry name" value="ACP_PD"/>
</dbReference>
<dbReference type="RefSeq" id="WP_012162613.1">
    <property type="nucleotide sequence ID" value="NC_009925.1"/>
</dbReference>
<dbReference type="PIRSF" id="PIRSF011489">
    <property type="entry name" value="DUF479"/>
    <property type="match status" value="1"/>
</dbReference>
<dbReference type="GO" id="GO:0006633">
    <property type="term" value="P:fatty acid biosynthetic process"/>
    <property type="evidence" value="ECO:0007669"/>
    <property type="project" value="InterPro"/>
</dbReference>
<reference evidence="4 5" key="1">
    <citation type="journal article" date="2008" name="Proc. Natl. Acad. Sci. U.S.A.">
        <title>Niche adaptation and genome expansion in the chlorophyll d-producing cyanobacterium Acaryochloris marina.</title>
        <authorList>
            <person name="Swingley W.D."/>
            <person name="Chen M."/>
            <person name="Cheung P.C."/>
            <person name="Conrad A.L."/>
            <person name="Dejesa L.C."/>
            <person name="Hao J."/>
            <person name="Honchak B.M."/>
            <person name="Karbach L.E."/>
            <person name="Kurdoglu A."/>
            <person name="Lahiri S."/>
            <person name="Mastrian S.D."/>
            <person name="Miyashita H."/>
            <person name="Page L."/>
            <person name="Ramakrishna P."/>
            <person name="Satoh S."/>
            <person name="Sattley W.M."/>
            <person name="Shimada Y."/>
            <person name="Taylor H.L."/>
            <person name="Tomo T."/>
            <person name="Tsuchiya T."/>
            <person name="Wang Z.T."/>
            <person name="Raymond J."/>
            <person name="Mimuro M."/>
            <person name="Blankenship R.E."/>
            <person name="Touchman J.W."/>
        </authorList>
    </citation>
    <scope>NUCLEOTIDE SEQUENCE [LARGE SCALE GENOMIC DNA]</scope>
    <source>
        <strain evidence="5">MBIC 11017</strain>
    </source>
</reference>
<name>B0BYW0_ACAM1</name>